<proteinExistence type="predicted"/>
<dbReference type="OrthoDB" id="6144703at2759"/>
<name>A0A0K2SY10_LEPSM</name>
<dbReference type="InterPro" id="IPR003595">
    <property type="entry name" value="Tyr_Pase_cat"/>
</dbReference>
<evidence type="ECO:0000256" key="1">
    <source>
        <dbReference type="SAM" id="MobiDB-lite"/>
    </source>
</evidence>
<feature type="region of interest" description="Disordered" evidence="1">
    <location>
        <begin position="1"/>
        <end position="39"/>
    </location>
</feature>
<dbReference type="SMART" id="SM00194">
    <property type="entry name" value="PTPc"/>
    <property type="match status" value="2"/>
</dbReference>
<feature type="domain" description="Tyrosine-protein phosphatase" evidence="2">
    <location>
        <begin position="504"/>
        <end position="718"/>
    </location>
</feature>
<dbReference type="Gene3D" id="3.90.190.10">
    <property type="entry name" value="Protein tyrosine phosphatase superfamily"/>
    <property type="match status" value="2"/>
</dbReference>
<evidence type="ECO:0000313" key="4">
    <source>
        <dbReference type="EMBL" id="CDW18375.1"/>
    </source>
</evidence>
<dbReference type="FunFam" id="3.90.190.10:FF:000062">
    <property type="entry name" value="Receptor-type tyrosine-protein phosphatase kappa"/>
    <property type="match status" value="1"/>
</dbReference>
<dbReference type="InterPro" id="IPR000242">
    <property type="entry name" value="PTP_cat"/>
</dbReference>
<sequence length="718" mass="82180">MKTMSPSGGAAPYGDNNIDKRSPPIPYDSRTLQRTGYDARGLRSSENVISYDSYDSYGLESTTNYATSNSSPARVNHMGGASQMMSPPHRAEYEEYGGITSFSDEEMDGFDSRMSRGMLRSGPGGEPRAKSMMRYNELERERTMRRQTVVQNQQRGSNFFSGTLKLSMMNTGIIPLKKAESDTLTSSFYEKPVSISEFQKHCGQRRKYHVLLQIEYNNAIKEKELRNSSRHGNKKTNAEKNQNPKVIPYDFNRVVLENEDAVPDSDYINASYVDSLVQPKAYIVTQGPTETTIGDFWRMVWQERASCIVMVTRTFDFIRVMCVQYWPAGKNREEIYSGIGVTVENEEQLANFMIRTIRLRKLGEERKVILFHYTEWPCHSNPFSNALLEFRRRVRNVMNHHPDTQDGPVIVHCNDGAGRSGVYLAIDANIELSEEDGVFDVFGYLRKMRQQRPGLVETLSQYRFVYETLLEYTRGIDSRFPVSELATKIKERGIKDKKTKKNAYQMEYSLICNQTPRFTIGDCAAGHRADNRDKNRNVLIVPPDNFRPYLTSFQGNNCTDYINAVFVDGYTHPREYIVTEWPLPSTCSDIWSLVYDHDCSALVVLCNPPTSSGNFPSFWPESQRSKKYGQVFTVEHVSHNHFPNIRTWTFKINKKIVSLTELMAGVKAPSKTCQLFQLMCWPQGHKVPTSTNALVELMNMVENWRQKTDYGPVVVVSA</sequence>
<evidence type="ECO:0008006" key="5">
    <source>
        <dbReference type="Google" id="ProtNLM"/>
    </source>
</evidence>
<dbReference type="GO" id="GO:0004725">
    <property type="term" value="F:protein tyrosine phosphatase activity"/>
    <property type="evidence" value="ECO:0007669"/>
    <property type="project" value="InterPro"/>
</dbReference>
<evidence type="ECO:0000259" key="2">
    <source>
        <dbReference type="PROSITE" id="PS50055"/>
    </source>
</evidence>
<dbReference type="PANTHER" id="PTHR19134:SF561">
    <property type="entry name" value="PROTEIN TYROSINE PHOSPHATASE 36E, ISOFORM A"/>
    <property type="match status" value="1"/>
</dbReference>
<accession>A0A0K2SY10</accession>
<protein>
    <recommendedName>
        <fullName evidence="5">Receptor-type tyrosine-protein phosphatase kappa</fullName>
    </recommendedName>
</protein>
<feature type="region of interest" description="Disordered" evidence="1">
    <location>
        <begin position="223"/>
        <end position="243"/>
    </location>
</feature>
<dbReference type="PROSITE" id="PS50055">
    <property type="entry name" value="TYR_PHOSPHATASE_PTP"/>
    <property type="match status" value="2"/>
</dbReference>
<organism evidence="4">
    <name type="scientific">Lepeophtheirus salmonis</name>
    <name type="common">Salmon louse</name>
    <name type="synonym">Caligus salmonis</name>
    <dbReference type="NCBI Taxonomy" id="72036"/>
    <lineage>
        <taxon>Eukaryota</taxon>
        <taxon>Metazoa</taxon>
        <taxon>Ecdysozoa</taxon>
        <taxon>Arthropoda</taxon>
        <taxon>Crustacea</taxon>
        <taxon>Multicrustacea</taxon>
        <taxon>Hexanauplia</taxon>
        <taxon>Copepoda</taxon>
        <taxon>Siphonostomatoida</taxon>
        <taxon>Caligidae</taxon>
        <taxon>Lepeophtheirus</taxon>
    </lineage>
</organism>
<dbReference type="PROSITE" id="PS50056">
    <property type="entry name" value="TYR_PHOSPHATASE_2"/>
    <property type="match status" value="1"/>
</dbReference>
<dbReference type="Pfam" id="PF00102">
    <property type="entry name" value="Y_phosphatase"/>
    <property type="match status" value="2"/>
</dbReference>
<evidence type="ECO:0000259" key="3">
    <source>
        <dbReference type="PROSITE" id="PS50056"/>
    </source>
</evidence>
<dbReference type="InterPro" id="IPR000387">
    <property type="entry name" value="Tyr_Pase_dom"/>
</dbReference>
<dbReference type="PANTHER" id="PTHR19134">
    <property type="entry name" value="RECEPTOR-TYPE TYROSINE-PROTEIN PHOSPHATASE"/>
    <property type="match status" value="1"/>
</dbReference>
<feature type="domain" description="Tyrosine specific protein phosphatases" evidence="3">
    <location>
        <begin position="388"/>
        <end position="463"/>
    </location>
</feature>
<dbReference type="AlphaFoldDB" id="A0A0K2SY10"/>
<reference evidence="4" key="1">
    <citation type="submission" date="2014-05" db="EMBL/GenBank/DDBJ databases">
        <authorList>
            <person name="Chronopoulou M."/>
        </authorList>
    </citation>
    <scope>NUCLEOTIDE SEQUENCE</scope>
    <source>
        <tissue evidence="4">Whole organism</tissue>
    </source>
</reference>
<dbReference type="PROSITE" id="PS00383">
    <property type="entry name" value="TYR_PHOSPHATASE_1"/>
    <property type="match status" value="1"/>
</dbReference>
<dbReference type="PRINTS" id="PR00700">
    <property type="entry name" value="PRTYPHPHTASE"/>
</dbReference>
<dbReference type="InterPro" id="IPR050348">
    <property type="entry name" value="Protein-Tyr_Phosphatase"/>
</dbReference>
<dbReference type="GO" id="GO:0048666">
    <property type="term" value="P:neuron development"/>
    <property type="evidence" value="ECO:0007669"/>
    <property type="project" value="UniProtKB-ARBA"/>
</dbReference>
<dbReference type="SUPFAM" id="SSF52799">
    <property type="entry name" value="(Phosphotyrosine protein) phosphatases II"/>
    <property type="match status" value="2"/>
</dbReference>
<dbReference type="InterPro" id="IPR029021">
    <property type="entry name" value="Prot-tyrosine_phosphatase-like"/>
</dbReference>
<dbReference type="CDD" id="cd00047">
    <property type="entry name" value="PTPc"/>
    <property type="match status" value="1"/>
</dbReference>
<feature type="domain" description="Tyrosine-protein phosphatase" evidence="2">
    <location>
        <begin position="212"/>
        <end position="472"/>
    </location>
</feature>
<dbReference type="InterPro" id="IPR016130">
    <property type="entry name" value="Tyr_Pase_AS"/>
</dbReference>
<dbReference type="SMART" id="SM00404">
    <property type="entry name" value="PTPc_motif"/>
    <property type="match status" value="1"/>
</dbReference>
<dbReference type="EMBL" id="HACA01001014">
    <property type="protein sequence ID" value="CDW18375.1"/>
    <property type="molecule type" value="Transcribed_RNA"/>
</dbReference>